<name>A0A7J7IN85_9RHOD</name>
<dbReference type="Gene3D" id="2.40.70.10">
    <property type="entry name" value="Acid Proteases"/>
    <property type="match status" value="1"/>
</dbReference>
<dbReference type="GO" id="GO:0006508">
    <property type="term" value="P:proteolysis"/>
    <property type="evidence" value="ECO:0007669"/>
    <property type="project" value="InterPro"/>
</dbReference>
<gene>
    <name evidence="2" type="primary">DDI2</name>
    <name evidence="2" type="ORF">F1559_004576</name>
</gene>
<sequence length="299" mass="32687">MPSRRLCFVSADGERTTTLEADDDATIADLLEAVLIELQEDPALDDAPQRYEARYQGEVLPPTSTVRELNLLSTELIHVRPRTAGDSGRKSTGGQVFTGTAVARETTPVAFGPTSTATTTARAPTEATWPLSLHEDDLMDPTVQRQIEAAIQQRNIQENLEAALEHNVEAFISITPLYVRVLVTADWVRNAQPVVALVDSGAQRTVMSLACAERCGLSRLIDRRFHGTAIGLGQTRVVGRVHMALMEIDGEWFECSFTIVESQTLDLLLGLGHAPQTRDVHRSESQSPASARACCLFSH</sequence>
<evidence type="ECO:0000259" key="1">
    <source>
        <dbReference type="Pfam" id="PF09668"/>
    </source>
</evidence>
<dbReference type="Proteomes" id="UP000530660">
    <property type="component" value="Unassembled WGS sequence"/>
</dbReference>
<keyword evidence="3" id="KW-1185">Reference proteome</keyword>
<dbReference type="PANTHER" id="PTHR15397">
    <property type="entry name" value="SODIUM-GLUCOSE COTRANSPORTER REGULATORY PROTEIN -RELATED"/>
    <property type="match status" value="1"/>
</dbReference>
<evidence type="ECO:0000313" key="3">
    <source>
        <dbReference type="Proteomes" id="UP000530660"/>
    </source>
</evidence>
<proteinExistence type="predicted"/>
<dbReference type="PROSITE" id="PS00141">
    <property type="entry name" value="ASP_PROTEASE"/>
    <property type="match status" value="1"/>
</dbReference>
<dbReference type="AlphaFoldDB" id="A0A7J7IN85"/>
<organism evidence="2 3">
    <name type="scientific">Cyanidiococcus yangmingshanensis</name>
    <dbReference type="NCBI Taxonomy" id="2690220"/>
    <lineage>
        <taxon>Eukaryota</taxon>
        <taxon>Rhodophyta</taxon>
        <taxon>Bangiophyceae</taxon>
        <taxon>Cyanidiales</taxon>
        <taxon>Cyanidiaceae</taxon>
        <taxon>Cyanidiococcus</taxon>
    </lineage>
</organism>
<dbReference type="InterPro" id="IPR001969">
    <property type="entry name" value="Aspartic_peptidase_AS"/>
</dbReference>
<accession>A0A7J7IN85</accession>
<evidence type="ECO:0000313" key="2">
    <source>
        <dbReference type="EMBL" id="KAF6004592.1"/>
    </source>
</evidence>
<reference evidence="2 3" key="1">
    <citation type="journal article" date="2020" name="J. Phycol.">
        <title>Comparative genome analysis reveals Cyanidiococcus gen. nov., a new extremophilic red algal genus sister to Cyanidioschyzon (Cyanidioschyzonaceae, Rhodophyta).</title>
        <authorList>
            <person name="Liu S.-L."/>
            <person name="Chiang Y.-R."/>
            <person name="Yoon H.S."/>
            <person name="Fu H.-Y."/>
        </authorList>
    </citation>
    <scope>NUCLEOTIDE SEQUENCE [LARGE SCALE GENOMIC DNA]</scope>
    <source>
        <strain evidence="2 3">THAL066</strain>
    </source>
</reference>
<dbReference type="PANTHER" id="PTHR15397:SF3">
    <property type="entry name" value="DNA DAMAGE INDUCIBLE 1 HOMOLOG 2"/>
    <property type="match status" value="1"/>
</dbReference>
<feature type="domain" description="Aspartic peptidase DDI1-type" evidence="1">
    <location>
        <begin position="169"/>
        <end position="272"/>
    </location>
</feature>
<dbReference type="SUPFAM" id="SSF50630">
    <property type="entry name" value="Acid proteases"/>
    <property type="match status" value="1"/>
</dbReference>
<dbReference type="InterPro" id="IPR021109">
    <property type="entry name" value="Peptidase_aspartic_dom_sf"/>
</dbReference>
<dbReference type="GO" id="GO:0004190">
    <property type="term" value="F:aspartic-type endopeptidase activity"/>
    <property type="evidence" value="ECO:0007669"/>
    <property type="project" value="InterPro"/>
</dbReference>
<dbReference type="OrthoDB" id="2550at2759"/>
<comment type="caution">
    <text evidence="2">The sequence shown here is derived from an EMBL/GenBank/DDBJ whole genome shotgun (WGS) entry which is preliminary data.</text>
</comment>
<dbReference type="InterPro" id="IPR019103">
    <property type="entry name" value="Peptidase_aspartic_DDI1-type"/>
</dbReference>
<dbReference type="Pfam" id="PF09668">
    <property type="entry name" value="Asp_protease"/>
    <property type="match status" value="1"/>
</dbReference>
<protein>
    <submittedName>
        <fullName evidence="2">Cyanamide hydratase</fullName>
    </submittedName>
</protein>
<dbReference type="EMBL" id="VWRR01000003">
    <property type="protein sequence ID" value="KAF6004592.1"/>
    <property type="molecule type" value="Genomic_DNA"/>
</dbReference>